<evidence type="ECO:0000256" key="3">
    <source>
        <dbReference type="PROSITE-ProRule" id="PRU00023"/>
    </source>
</evidence>
<evidence type="ECO:0008006" key="6">
    <source>
        <dbReference type="Google" id="ProtNLM"/>
    </source>
</evidence>
<dbReference type="PROSITE" id="PS50297">
    <property type="entry name" value="ANK_REP_REGION"/>
    <property type="match status" value="1"/>
</dbReference>
<feature type="repeat" description="ANK" evidence="3">
    <location>
        <begin position="194"/>
        <end position="227"/>
    </location>
</feature>
<dbReference type="PANTHER" id="PTHR24198:SF165">
    <property type="entry name" value="ANKYRIN REPEAT-CONTAINING PROTEIN-RELATED"/>
    <property type="match status" value="1"/>
</dbReference>
<dbReference type="OrthoDB" id="4772757at2759"/>
<dbReference type="GeneID" id="81351740"/>
<feature type="repeat" description="ANK" evidence="3">
    <location>
        <begin position="88"/>
        <end position="120"/>
    </location>
</feature>
<keyword evidence="1" id="KW-0677">Repeat</keyword>
<dbReference type="AlphaFoldDB" id="A0A9W9G569"/>
<proteinExistence type="predicted"/>
<dbReference type="PANTHER" id="PTHR24198">
    <property type="entry name" value="ANKYRIN REPEAT AND PROTEIN KINASE DOMAIN-CONTAINING PROTEIN"/>
    <property type="match status" value="1"/>
</dbReference>
<keyword evidence="2 3" id="KW-0040">ANK repeat</keyword>
<reference evidence="4" key="2">
    <citation type="journal article" date="2023" name="IMA Fungus">
        <title>Comparative genomic study of the Penicillium genus elucidates a diverse pangenome and 15 lateral gene transfer events.</title>
        <authorList>
            <person name="Petersen C."/>
            <person name="Sorensen T."/>
            <person name="Nielsen M.R."/>
            <person name="Sondergaard T.E."/>
            <person name="Sorensen J.L."/>
            <person name="Fitzpatrick D.A."/>
            <person name="Frisvad J.C."/>
            <person name="Nielsen K.L."/>
        </authorList>
    </citation>
    <scope>NUCLEOTIDE SEQUENCE</scope>
    <source>
        <strain evidence="4">IBT 30761</strain>
    </source>
</reference>
<dbReference type="Proteomes" id="UP001149074">
    <property type="component" value="Unassembled WGS sequence"/>
</dbReference>
<dbReference type="SMART" id="SM00248">
    <property type="entry name" value="ANK"/>
    <property type="match status" value="10"/>
</dbReference>
<dbReference type="CDD" id="cd09917">
    <property type="entry name" value="F-box_SF"/>
    <property type="match status" value="1"/>
</dbReference>
<name>A0A9W9G569_9EURO</name>
<protein>
    <recommendedName>
        <fullName evidence="6">F-box domain-containing protein</fullName>
    </recommendedName>
</protein>
<dbReference type="SUPFAM" id="SSF48403">
    <property type="entry name" value="Ankyrin repeat"/>
    <property type="match status" value="1"/>
</dbReference>
<dbReference type="Pfam" id="PF12796">
    <property type="entry name" value="Ank_2"/>
    <property type="match status" value="1"/>
</dbReference>
<dbReference type="EMBL" id="JAPQKI010000001">
    <property type="protein sequence ID" value="KAJ5112212.1"/>
    <property type="molecule type" value="Genomic_DNA"/>
</dbReference>
<dbReference type="InterPro" id="IPR036770">
    <property type="entry name" value="Ankyrin_rpt-contain_sf"/>
</dbReference>
<dbReference type="Pfam" id="PF00023">
    <property type="entry name" value="Ank"/>
    <property type="match status" value="1"/>
</dbReference>
<dbReference type="RefSeq" id="XP_056479985.1">
    <property type="nucleotide sequence ID" value="XM_056612761.1"/>
</dbReference>
<accession>A0A9W9G569</accession>
<keyword evidence="5" id="KW-1185">Reference proteome</keyword>
<comment type="caution">
    <text evidence="4">The sequence shown here is derived from an EMBL/GenBank/DDBJ whole genome shotgun (WGS) entry which is preliminary data.</text>
</comment>
<gene>
    <name evidence="4" type="ORF">N7532_000257</name>
</gene>
<evidence type="ECO:0000313" key="5">
    <source>
        <dbReference type="Proteomes" id="UP001149074"/>
    </source>
</evidence>
<dbReference type="PROSITE" id="PS50088">
    <property type="entry name" value="ANK_REPEAT"/>
    <property type="match status" value="3"/>
</dbReference>
<evidence type="ECO:0000256" key="2">
    <source>
        <dbReference type="ARBA" id="ARBA00023043"/>
    </source>
</evidence>
<evidence type="ECO:0000256" key="1">
    <source>
        <dbReference type="ARBA" id="ARBA00022737"/>
    </source>
</evidence>
<evidence type="ECO:0000313" key="4">
    <source>
        <dbReference type="EMBL" id="KAJ5112212.1"/>
    </source>
</evidence>
<sequence>MNGAGLLDLPHEILLEIASNILRTSDLSHFLCASRTLHDVLSLEPYKREVANTGGEAITILAQQGHEAGVRYMLDEGVKVDKRGAKFPHTTALGEAVASHNLGIARLLLDHGAGMNKVDSLVTPALTLAIYPEISREDTSMMELLLDYKADMNMGNLGNRTLVPLIVAVRCRNQTKMEFLLSKGADPNICVPQTQQTALHIAIMKKMPIQTLEVLLNAGAKVNCLDNEGRSPLHMADFCAPINLDNASTLTGSGAKVNLPTSMPIIQETVGFENLRCADILLQHGADIQARDNRGWSVLHYQADKLCDAFFFKWYCDQGCDVNWEDENKETPIFKAIASKRNARLKPVTVKTILSLGASVNLVNSQGQSPLGLAVTQACPEVTRVLLEHGADIHHRDGEGKTLLQMAVRNRYWVRDVSNNYDPRRVVKLLLQYGADLTEVVPAGRTPLSVGSLWDLDDIIDSPQTAHETAPV</sequence>
<feature type="repeat" description="ANK" evidence="3">
    <location>
        <begin position="366"/>
        <end position="398"/>
    </location>
</feature>
<dbReference type="Gene3D" id="1.25.40.20">
    <property type="entry name" value="Ankyrin repeat-containing domain"/>
    <property type="match status" value="2"/>
</dbReference>
<reference evidence="4" key="1">
    <citation type="submission" date="2022-11" db="EMBL/GenBank/DDBJ databases">
        <authorList>
            <person name="Petersen C."/>
        </authorList>
    </citation>
    <scope>NUCLEOTIDE SEQUENCE</scope>
    <source>
        <strain evidence="4">IBT 30761</strain>
    </source>
</reference>
<dbReference type="InterPro" id="IPR002110">
    <property type="entry name" value="Ankyrin_rpt"/>
</dbReference>
<organism evidence="4 5">
    <name type="scientific">Penicillium argentinense</name>
    <dbReference type="NCBI Taxonomy" id="1131581"/>
    <lineage>
        <taxon>Eukaryota</taxon>
        <taxon>Fungi</taxon>
        <taxon>Dikarya</taxon>
        <taxon>Ascomycota</taxon>
        <taxon>Pezizomycotina</taxon>
        <taxon>Eurotiomycetes</taxon>
        <taxon>Eurotiomycetidae</taxon>
        <taxon>Eurotiales</taxon>
        <taxon>Aspergillaceae</taxon>
        <taxon>Penicillium</taxon>
    </lineage>
</organism>